<keyword evidence="1" id="KW-0732">Signal</keyword>
<sequence length="72" mass="7835">MKKLLKLFFVMIAVACLTAITNFKSQATCYTQGGLNGKCRLVEITFMGVTQIDALCGEPAEGDTANCHYDEP</sequence>
<name>A0A1I0R5J7_9BACT</name>
<accession>A0A1I0R5J7</accession>
<dbReference type="RefSeq" id="WP_090259551.1">
    <property type="nucleotide sequence ID" value="NZ_FOIR01000003.1"/>
</dbReference>
<evidence type="ECO:0000313" key="3">
    <source>
        <dbReference type="Proteomes" id="UP000199437"/>
    </source>
</evidence>
<proteinExistence type="predicted"/>
<dbReference type="EMBL" id="FOIR01000003">
    <property type="protein sequence ID" value="SEW35809.1"/>
    <property type="molecule type" value="Genomic_DNA"/>
</dbReference>
<gene>
    <name evidence="2" type="ORF">SAMN05216290_3105</name>
</gene>
<organism evidence="2 3">
    <name type="scientific">Roseivirga pacifica</name>
    <dbReference type="NCBI Taxonomy" id="1267423"/>
    <lineage>
        <taxon>Bacteria</taxon>
        <taxon>Pseudomonadati</taxon>
        <taxon>Bacteroidota</taxon>
        <taxon>Cytophagia</taxon>
        <taxon>Cytophagales</taxon>
        <taxon>Roseivirgaceae</taxon>
        <taxon>Roseivirga</taxon>
    </lineage>
</organism>
<dbReference type="AlphaFoldDB" id="A0A1I0R5J7"/>
<keyword evidence="3" id="KW-1185">Reference proteome</keyword>
<dbReference type="Proteomes" id="UP000199437">
    <property type="component" value="Unassembled WGS sequence"/>
</dbReference>
<evidence type="ECO:0000313" key="2">
    <source>
        <dbReference type="EMBL" id="SEW35809.1"/>
    </source>
</evidence>
<reference evidence="3" key="1">
    <citation type="submission" date="2016-10" db="EMBL/GenBank/DDBJ databases">
        <authorList>
            <person name="Varghese N."/>
            <person name="Submissions S."/>
        </authorList>
    </citation>
    <scope>NUCLEOTIDE SEQUENCE [LARGE SCALE GENOMIC DNA]</scope>
    <source>
        <strain evidence="3">CGMCC 1.12402</strain>
    </source>
</reference>
<evidence type="ECO:0000256" key="1">
    <source>
        <dbReference type="SAM" id="SignalP"/>
    </source>
</evidence>
<feature type="signal peptide" evidence="1">
    <location>
        <begin position="1"/>
        <end position="27"/>
    </location>
</feature>
<dbReference type="STRING" id="1267423.SAMN05216290_3105"/>
<dbReference type="GeneID" id="99987783"/>
<feature type="chain" id="PRO_5011458104" evidence="1">
    <location>
        <begin position="28"/>
        <end position="72"/>
    </location>
</feature>
<protein>
    <submittedName>
        <fullName evidence="2">Uncharacterized protein</fullName>
    </submittedName>
</protein>